<dbReference type="GO" id="GO:0008270">
    <property type="term" value="F:zinc ion binding"/>
    <property type="evidence" value="ECO:0007669"/>
    <property type="project" value="UniProtKB-KW"/>
</dbReference>
<keyword evidence="3" id="KW-0862">Zinc</keyword>
<comment type="caution">
    <text evidence="7">The sequence shown here is derived from an EMBL/GenBank/DDBJ whole genome shotgun (WGS) entry which is preliminary data.</text>
</comment>
<dbReference type="InterPro" id="IPR001841">
    <property type="entry name" value="Znf_RING"/>
</dbReference>
<dbReference type="SMART" id="SM00184">
    <property type="entry name" value="RING"/>
    <property type="match status" value="1"/>
</dbReference>
<dbReference type="Gene3D" id="3.30.40.10">
    <property type="entry name" value="Zinc/RING finger domain, C3HC4 (zinc finger)"/>
    <property type="match status" value="1"/>
</dbReference>
<dbReference type="PANTHER" id="PTHR45969">
    <property type="entry name" value="RING ZINC FINGER PROTEIN-RELATED"/>
    <property type="match status" value="1"/>
</dbReference>
<evidence type="ECO:0000259" key="6">
    <source>
        <dbReference type="PROSITE" id="PS50089"/>
    </source>
</evidence>
<reference evidence="7" key="1">
    <citation type="submission" date="2022-04" db="EMBL/GenBank/DDBJ databases">
        <title>A functionally conserved STORR gene fusion in Papaver species that diverged 16.8 million years ago.</title>
        <authorList>
            <person name="Catania T."/>
        </authorList>
    </citation>
    <scope>NUCLEOTIDE SEQUENCE</scope>
    <source>
        <strain evidence="7">S-188037</strain>
    </source>
</reference>
<protein>
    <recommendedName>
        <fullName evidence="6">RING-type domain-containing protein</fullName>
    </recommendedName>
</protein>
<keyword evidence="8" id="KW-1185">Reference proteome</keyword>
<evidence type="ECO:0000256" key="3">
    <source>
        <dbReference type="ARBA" id="ARBA00022833"/>
    </source>
</evidence>
<feature type="region of interest" description="Disordered" evidence="5">
    <location>
        <begin position="1"/>
        <end position="22"/>
    </location>
</feature>
<feature type="domain" description="RING-type" evidence="6">
    <location>
        <begin position="127"/>
        <end position="169"/>
    </location>
</feature>
<dbReference type="PANTHER" id="PTHR45969:SF69">
    <property type="entry name" value="FINGER DOMAIN PROTEIN, PUTATIVE (AFU_ORTHOLOGUE AFUA_3G12190)-RELATED"/>
    <property type="match status" value="1"/>
</dbReference>
<name>A0AAD4XA97_9MAGN</name>
<dbReference type="SUPFAM" id="SSF57850">
    <property type="entry name" value="RING/U-box"/>
    <property type="match status" value="1"/>
</dbReference>
<feature type="compositionally biased region" description="Polar residues" evidence="5">
    <location>
        <begin position="1"/>
        <end position="12"/>
    </location>
</feature>
<dbReference type="EMBL" id="JAJJMB010012638">
    <property type="protein sequence ID" value="KAI3875091.1"/>
    <property type="molecule type" value="Genomic_DNA"/>
</dbReference>
<dbReference type="Proteomes" id="UP001202328">
    <property type="component" value="Unassembled WGS sequence"/>
</dbReference>
<evidence type="ECO:0000313" key="7">
    <source>
        <dbReference type="EMBL" id="KAI3875091.1"/>
    </source>
</evidence>
<dbReference type="PROSITE" id="PS50089">
    <property type="entry name" value="ZF_RING_2"/>
    <property type="match status" value="1"/>
</dbReference>
<dbReference type="Pfam" id="PF13639">
    <property type="entry name" value="zf-RING_2"/>
    <property type="match status" value="1"/>
</dbReference>
<dbReference type="GO" id="GO:0061630">
    <property type="term" value="F:ubiquitin protein ligase activity"/>
    <property type="evidence" value="ECO:0007669"/>
    <property type="project" value="TreeGrafter"/>
</dbReference>
<evidence type="ECO:0000256" key="2">
    <source>
        <dbReference type="ARBA" id="ARBA00022771"/>
    </source>
</evidence>
<dbReference type="InterPro" id="IPR013083">
    <property type="entry name" value="Znf_RING/FYVE/PHD"/>
</dbReference>
<keyword evidence="2 4" id="KW-0863">Zinc-finger</keyword>
<evidence type="ECO:0000256" key="1">
    <source>
        <dbReference type="ARBA" id="ARBA00022723"/>
    </source>
</evidence>
<gene>
    <name evidence="7" type="ORF">MKW98_019664</name>
</gene>
<accession>A0AAD4XA97</accession>
<evidence type="ECO:0000256" key="4">
    <source>
        <dbReference type="PROSITE-ProRule" id="PRU00175"/>
    </source>
</evidence>
<evidence type="ECO:0000256" key="5">
    <source>
        <dbReference type="SAM" id="MobiDB-lite"/>
    </source>
</evidence>
<dbReference type="GO" id="GO:0016567">
    <property type="term" value="P:protein ubiquitination"/>
    <property type="evidence" value="ECO:0007669"/>
    <property type="project" value="TreeGrafter"/>
</dbReference>
<keyword evidence="1" id="KW-0479">Metal-binding</keyword>
<dbReference type="AlphaFoldDB" id="A0AAD4XA97"/>
<proteinExistence type="predicted"/>
<sequence length="205" mass="23543">MSSDSSYFNSLGGTDPLELESAPLDEYDEDGFSVSSYFRRLLASDLVGIDRFGCTDPSEPENAPLDVYDEEESLRYFGLVLGGLGVIDRFEYYGRTNLNEYDEEFSVCKDIESHMKKIVVLDDGEVCSVCLQDINVGDENTRVLKCSHIFHHRCMSEWSKRKPNCPLCRHDVRTDRQPNLKRKRLLHEAQELKDETSSTHCQRKT</sequence>
<evidence type="ECO:0000313" key="8">
    <source>
        <dbReference type="Proteomes" id="UP001202328"/>
    </source>
</evidence>
<organism evidence="7 8">
    <name type="scientific">Papaver atlanticum</name>
    <dbReference type="NCBI Taxonomy" id="357466"/>
    <lineage>
        <taxon>Eukaryota</taxon>
        <taxon>Viridiplantae</taxon>
        <taxon>Streptophyta</taxon>
        <taxon>Embryophyta</taxon>
        <taxon>Tracheophyta</taxon>
        <taxon>Spermatophyta</taxon>
        <taxon>Magnoliopsida</taxon>
        <taxon>Ranunculales</taxon>
        <taxon>Papaveraceae</taxon>
        <taxon>Papaveroideae</taxon>
        <taxon>Papaver</taxon>
    </lineage>
</organism>